<feature type="region of interest" description="Disordered" evidence="4">
    <location>
        <begin position="2021"/>
        <end position="2135"/>
    </location>
</feature>
<dbReference type="PANTHER" id="PTHR12756:SF11">
    <property type="entry name" value="CYTOSOLIC CARBOXYPEPTIDASE 1"/>
    <property type="match status" value="1"/>
</dbReference>
<feature type="compositionally biased region" description="Basic and acidic residues" evidence="4">
    <location>
        <begin position="1793"/>
        <end position="1812"/>
    </location>
</feature>
<feature type="compositionally biased region" description="Low complexity" evidence="4">
    <location>
        <begin position="886"/>
        <end position="924"/>
    </location>
</feature>
<evidence type="ECO:0000259" key="5">
    <source>
        <dbReference type="PROSITE" id="PS52035"/>
    </source>
</evidence>
<dbReference type="Gene3D" id="2.60.40.3120">
    <property type="match status" value="1"/>
</dbReference>
<comment type="similarity">
    <text evidence="2 3">Belongs to the peptidase M14 family.</text>
</comment>
<evidence type="ECO:0000313" key="6">
    <source>
        <dbReference type="EMBL" id="KFG56938.1"/>
    </source>
</evidence>
<dbReference type="GO" id="GO:0008270">
    <property type="term" value="F:zinc ion binding"/>
    <property type="evidence" value="ECO:0007669"/>
    <property type="project" value="InterPro"/>
</dbReference>
<dbReference type="InterPro" id="IPR000834">
    <property type="entry name" value="Peptidase_M14"/>
</dbReference>
<feature type="region of interest" description="Disordered" evidence="4">
    <location>
        <begin position="992"/>
        <end position="1059"/>
    </location>
</feature>
<feature type="compositionally biased region" description="Polar residues" evidence="4">
    <location>
        <begin position="376"/>
        <end position="385"/>
    </location>
</feature>
<gene>
    <name evidence="6" type="ORF">TGRUB_265780</name>
</gene>
<feature type="region of interest" description="Disordered" evidence="4">
    <location>
        <begin position="1649"/>
        <end position="1865"/>
    </location>
</feature>
<sequence length="2807" mass="298300">MPAFFREAKLHHFGSAVCSCSRSLLVSAGGSSELLKLTGASRPQTHVVGVGKGAPSLVAADEQFRRDGGANKGDNSEEAREKGTFGRQVASRRLPWTTMAEVTRHRDSRGETDGDVVSTPSPSQVLRESRSAIKREASFALGASPLSLSTVKSVSFLRPPCSPSSPSPASSNVRLQDGVAAVVPEACPSASLRAGSGPPGKCAGVCSPDAVSSSSPLCENSEPSSSVLTNGSLGILVQATGYRYLLGGTLVYHDESHTLLRPSKRHVSSPDAVLSPPLSRLEATSAASPPCSAAPLPPDKALQDSDFARVPQEARDETLASFWGKGRPARPAGCCCCRGCPRLASRKLSRAACSRERSSPDVCDQRAGGTPPRTDVSPSVVSPQSEGDAFRTSAGAPGAPDSTGCGQQSVEPRLRGQEGKRGRKLSAKRAKDASSATERWGKSPSACRCCAHAAALESRYGRQGPAAGLHLGVPAELASSGVCAGTRGSGSAIRLPRRRGSPERRCCLCCYTSSATCEFVSLLPLEARPRDPRDLPLGLPKHAEPWRTSHVSQVEHEGLGTRRNLAFSPGTRAPDVVVPPDSLVFDSRFESGNLKLAVQSSSRKEEYLLLLRPDAHTGQVKTSWFFFSASMQPHHNERLPFTVTFKIANLVKSESLFAHGMRPLTFSVAEQRETGAAVWRRSSETVKYYRNRYPRSADIACLNSALAPLCPGTGACAACPSSCGDGSGVGTALAARRDSAASRALSPQLCGGPQGDASATANNANNRYSTLEIAFTFRRPNDTVYFASGCTYTYSHLLDVLHCIESHPAAAKLCSQDALCATPGGLVCPVLCITNPLPDFSFPSSSPSSLASSSSSPSSSPSTSASSSLSFIPSSSSFPSSAFASASPSSSSLAPDARCRGSLSPRGRLSGSASASPRVSSLLPNSVATDHGACSARKRWKPLDACKVPLSFDSRNPGLEYAVAAALLDPPCPSFSRRGDRDSLQTGFNQRAHAFASEEVTSSSEEREGEEKKGEIEETAREKGETGDRGERRERGERGERGETGREAHDTHAPTEAEALPYSRCSLLTRFSPSPPPLHALQRSAGVCSSSTSAKQPFLRFPSQTLGARGYDMCSLCRAKEEGKAAPASPRLEVTTGSSEAAKDDPNAWAGEEEAGEEKQRAASFSPPAGRQQQLPNGDRKAEANGRAAATPRPLRCIDSGRVGEEGGRNLGTPAEGPDGRFHDLAGERGEAATVGMEGEEGEAARGRDWRGQDADTIWGRCVGRRRRGETHQHSEGEGNAAGDSFTSIHVSRKARSASSLPCHFPSISSSSSSYQYSASNPPHLSPLKRRASSSPNVFACLSSSSSPSSSSSSPPPSSWSFSASSRLPVRRSGRSSDWSCTSRGGSSEKSSVSAFSLRMRSCRSCRRPLVSPWERPVLFISARVHPGESSASWVLQGLLAFLLAPAEPRASLLRETFRIFVVPMLNVDGVVRGNSRCALCGQDLNRVWREPDGRFHPSIFCAKALLHEAQRDSRALLFLDLHAHSTKLDVFMYCNAEQPMDAASSRLTSGLLPSLLEARCPWFGRADSSFRVEKSKEGTGRVVCGRDVGIACSYTLEASFFGPTALPTWPLPQSPELPTLQFASLNSSKTSANEFASSSDSSASAFVSSDSCSSGAPEQSPSALSAPRGGQEGLEAPSTSVPLASPTSCKALSELAVGGPSVSSPPAEIRFTGHSASSQRRSVSRASAPSSACSRISTGSTRERRAKAGGKGPGSRRLDVEAASKALRQRDGFAPQERHPQTGLAVPGAAETTERLLTRTTDNPREQERSLKRGSNRDMCVSCASGVRPREGKGRGSASASGGENSGRRVSSPPVETPESVRYNSETTRHNFAGDAPARFSSALPVPGDSKAFLGEKSVFPSRSESPPAETDAGSDDAGSAFKSCSVPCVRTPWPGGALSSGVRTPGSGAGGVDDPAGVRTLGSAGSSSSFAGISGVGGRTAARHFDPNDLQLTGYLLGLALHDWLRAIEAEAPHLLLPPQRSRTVDAATQTSRAASDEEASSGSRTAAWREKKRQMGRRERGRGGSRARPVSLERQGSGAEAWQTMERAHERERAEDEFVAVAKAEPRFAASHHTEPEVREAGSAKDELDSEGLQGRLPPLIEASGRFPFSQNEAQSEAERHGVGSQDALAISNLVLEHTSRSATPSLPRSAGSLVSHRLAPLAFCRGSVPPLRFRFPSTCASPSLSPAWHRKLEVSLLRSRMLPGGPPSLPGPPLLPTKSVRLPEARVSLFGESRDSTDRSSKRGDSSSLACLRDGPLMSPRAFASALFVLRSPTRPRRPVVLRRVRSSGAERPVFLGPHGSQCLSRWLSGETREAENSGSARGPCLVSRDETAGEARANACTEEQRHAAPWEEAPLGGDPGDPHIFRTCAGDGNPEEDDFASRASRSPALLPARSEQTKEAASPPDSLRPGAAFPQRRETRGTQAASASSQRTQFLQQELFQRHGAGSRFSPAIQEGKQEERSVLTRTTGQMPQDAAVKDVEPLRRPEARGFRKSGKREKRGKSGNGEKREKRETKKAKERKGEQEKQEAREKQIVQEKHAFLSCITLTGGDGAMADGRMAAPFSRACIVSEKNRIFSSLDTREIQQTEGVRPFDAGAFEPRTDVFSSSSVLSFSGPPSSPSAASLSLACSLPPAQSLGIKGLPRKRVATQHLLRGKTDSVEVEVENDERERRREKGTREKSRVAGGCSRKPPGVFVGPRRAPDPARFFPERQNETSEASEAFALLAQGSALAVAPRRKRPSPACSPPGRQETARTGRPEVFF</sequence>
<feature type="region of interest" description="Disordered" evidence="4">
    <location>
        <begin position="2778"/>
        <end position="2807"/>
    </location>
</feature>
<dbReference type="PROSITE" id="PS52035">
    <property type="entry name" value="PEPTIDASE_M14"/>
    <property type="match status" value="1"/>
</dbReference>
<feature type="compositionally biased region" description="Low complexity" evidence="4">
    <location>
        <begin position="1380"/>
        <end position="1390"/>
    </location>
</feature>
<feature type="compositionally biased region" description="Low complexity" evidence="4">
    <location>
        <begin position="1716"/>
        <end position="1738"/>
    </location>
</feature>
<feature type="region of interest" description="Disordered" evidence="4">
    <location>
        <begin position="1312"/>
        <end position="1331"/>
    </location>
</feature>
<keyword evidence="6" id="KW-0969">Cilium</keyword>
<feature type="region of interest" description="Disordered" evidence="4">
    <location>
        <begin position="1900"/>
        <end position="1920"/>
    </location>
</feature>
<feature type="region of interest" description="Disordered" evidence="4">
    <location>
        <begin position="886"/>
        <end position="928"/>
    </location>
</feature>
<feature type="compositionally biased region" description="Basic and acidic residues" evidence="4">
    <location>
        <begin position="2115"/>
        <end position="2130"/>
    </location>
</feature>
<feature type="compositionally biased region" description="Basic residues" evidence="4">
    <location>
        <begin position="2536"/>
        <end position="2547"/>
    </location>
</feature>
<dbReference type="Proteomes" id="UP000028834">
    <property type="component" value="Unassembled WGS sequence"/>
</dbReference>
<feature type="compositionally biased region" description="Basic and acidic residues" evidence="4">
    <location>
        <begin position="2796"/>
        <end position="2807"/>
    </location>
</feature>
<evidence type="ECO:0000256" key="4">
    <source>
        <dbReference type="SAM" id="MobiDB-lite"/>
    </source>
</evidence>
<feature type="domain" description="Peptidase M14" evidence="5">
    <location>
        <begin position="1356"/>
        <end position="1627"/>
    </location>
</feature>
<dbReference type="GO" id="GO:0006508">
    <property type="term" value="P:proteolysis"/>
    <property type="evidence" value="ECO:0007669"/>
    <property type="project" value="InterPro"/>
</dbReference>
<feature type="compositionally biased region" description="Low complexity" evidence="4">
    <location>
        <begin position="1312"/>
        <end position="1323"/>
    </location>
</feature>
<keyword evidence="6" id="KW-0282">Flagellum</keyword>
<dbReference type="EMBL" id="AFYV02003003">
    <property type="protein sequence ID" value="KFG56938.1"/>
    <property type="molecule type" value="Genomic_DNA"/>
</dbReference>
<feature type="region of interest" description="Disordered" evidence="4">
    <location>
        <begin position="103"/>
        <end position="126"/>
    </location>
</feature>
<evidence type="ECO:0000313" key="7">
    <source>
        <dbReference type="Proteomes" id="UP000028834"/>
    </source>
</evidence>
<feature type="region of interest" description="Disordered" evidence="4">
    <location>
        <begin position="2380"/>
        <end position="2477"/>
    </location>
</feature>
<feature type="compositionally biased region" description="Basic and acidic residues" evidence="4">
    <location>
        <begin position="2565"/>
        <end position="2577"/>
    </location>
</feature>
<evidence type="ECO:0000256" key="2">
    <source>
        <dbReference type="ARBA" id="ARBA00005988"/>
    </source>
</evidence>
<feature type="compositionally biased region" description="Basic and acidic residues" evidence="4">
    <location>
        <begin position="2089"/>
        <end position="2099"/>
    </location>
</feature>
<feature type="compositionally biased region" description="Basic and acidic residues" evidence="4">
    <location>
        <begin position="1004"/>
        <end position="1055"/>
    </location>
</feature>
<dbReference type="PANTHER" id="PTHR12756">
    <property type="entry name" value="CYTOSOLIC CARBOXYPEPTIDASE"/>
    <property type="match status" value="1"/>
</dbReference>
<dbReference type="Pfam" id="PF00246">
    <property type="entry name" value="Peptidase_M14"/>
    <property type="match status" value="1"/>
</dbReference>
<comment type="cofactor">
    <cofactor evidence="1">
        <name>Zn(2+)</name>
        <dbReference type="ChEBI" id="CHEBI:29105"/>
    </cofactor>
</comment>
<feature type="region of interest" description="Disordered" evidence="4">
    <location>
        <begin position="1370"/>
        <end position="1390"/>
    </location>
</feature>
<feature type="active site" description="Proton donor/acceptor" evidence="3">
    <location>
        <position position="1598"/>
    </location>
</feature>
<dbReference type="OrthoDB" id="10253041at2759"/>
<feature type="compositionally biased region" description="Basic and acidic residues" evidence="4">
    <location>
        <begin position="2276"/>
        <end position="2289"/>
    </location>
</feature>
<keyword evidence="6" id="KW-0966">Cell projection</keyword>
<feature type="compositionally biased region" description="Basic and acidic residues" evidence="4">
    <location>
        <begin position="2521"/>
        <end position="2535"/>
    </location>
</feature>
<dbReference type="Gene3D" id="3.40.630.10">
    <property type="entry name" value="Zn peptidases"/>
    <property type="match status" value="1"/>
</dbReference>
<feature type="compositionally biased region" description="Basic and acidic residues" evidence="4">
    <location>
        <begin position="103"/>
        <end position="112"/>
    </location>
</feature>
<proteinExistence type="inferred from homology"/>
<feature type="region of interest" description="Disordered" evidence="4">
    <location>
        <begin position="359"/>
        <end position="440"/>
    </location>
</feature>
<dbReference type="SUPFAM" id="SSF53187">
    <property type="entry name" value="Zn-dependent exopeptidases"/>
    <property type="match status" value="1"/>
</dbReference>
<feature type="compositionally biased region" description="Basic and acidic residues" evidence="4">
    <location>
        <begin position="1243"/>
        <end position="1254"/>
    </location>
</feature>
<feature type="compositionally biased region" description="Basic and acidic residues" evidence="4">
    <location>
        <begin position="64"/>
        <end position="84"/>
    </location>
</feature>
<feature type="compositionally biased region" description="Basic and acidic residues" evidence="4">
    <location>
        <begin position="2713"/>
        <end position="2727"/>
    </location>
</feature>
<comment type="caution">
    <text evidence="6">The sequence shown here is derived from an EMBL/GenBank/DDBJ whole genome shotgun (WGS) entry which is preliminary data.</text>
</comment>
<dbReference type="InterPro" id="IPR050821">
    <property type="entry name" value="Cytosolic_carboxypeptidase"/>
</dbReference>
<feature type="region of interest" description="Disordered" evidence="4">
    <location>
        <begin position="1121"/>
        <end position="1303"/>
    </location>
</feature>
<protein>
    <submittedName>
        <fullName evidence="6">Flagellar/basal body protein</fullName>
    </submittedName>
</protein>
<evidence type="ECO:0000256" key="3">
    <source>
        <dbReference type="PROSITE-ProRule" id="PRU01379"/>
    </source>
</evidence>
<feature type="region of interest" description="Disordered" evidence="4">
    <location>
        <begin position="64"/>
        <end position="90"/>
    </location>
</feature>
<feature type="compositionally biased region" description="Polar residues" evidence="4">
    <location>
        <begin position="1678"/>
        <end position="1691"/>
    </location>
</feature>
<evidence type="ECO:0000256" key="1">
    <source>
        <dbReference type="ARBA" id="ARBA00001947"/>
    </source>
</evidence>
<dbReference type="VEuPathDB" id="ToxoDB:TGRUB_265780"/>
<accession>A0A086LJX0</accession>
<feature type="region of interest" description="Disordered" evidence="4">
    <location>
        <begin position="2491"/>
        <end position="2577"/>
    </location>
</feature>
<organism evidence="6 7">
    <name type="scientific">Toxoplasma gondii RUB</name>
    <dbReference type="NCBI Taxonomy" id="935652"/>
    <lineage>
        <taxon>Eukaryota</taxon>
        <taxon>Sar</taxon>
        <taxon>Alveolata</taxon>
        <taxon>Apicomplexa</taxon>
        <taxon>Conoidasida</taxon>
        <taxon>Coccidia</taxon>
        <taxon>Eucoccidiorida</taxon>
        <taxon>Eimeriorina</taxon>
        <taxon>Sarcocystidae</taxon>
        <taxon>Toxoplasma</taxon>
    </lineage>
</organism>
<feature type="compositionally biased region" description="Basic and acidic residues" evidence="4">
    <location>
        <begin position="1757"/>
        <end position="1781"/>
    </location>
</feature>
<feature type="compositionally biased region" description="Polar residues" evidence="4">
    <location>
        <begin position="2466"/>
        <end position="2477"/>
    </location>
</feature>
<feature type="region of interest" description="Disordered" evidence="4">
    <location>
        <begin position="2272"/>
        <end position="2296"/>
    </location>
</feature>
<feature type="compositionally biased region" description="Low complexity" evidence="4">
    <location>
        <begin position="283"/>
        <end position="294"/>
    </location>
</feature>
<feature type="region of interest" description="Disordered" evidence="4">
    <location>
        <begin position="2704"/>
        <end position="2749"/>
    </location>
</feature>
<feature type="compositionally biased region" description="Basic and acidic residues" evidence="4">
    <location>
        <begin position="1218"/>
        <end position="1231"/>
    </location>
</feature>
<dbReference type="GO" id="GO:0004181">
    <property type="term" value="F:metallocarboxypeptidase activity"/>
    <property type="evidence" value="ECO:0007669"/>
    <property type="project" value="InterPro"/>
</dbReference>
<feature type="region of interest" description="Disordered" evidence="4">
    <location>
        <begin position="262"/>
        <end position="303"/>
    </location>
</feature>
<dbReference type="PROSITE" id="PS51257">
    <property type="entry name" value="PROKAR_LIPOPROTEIN"/>
    <property type="match status" value="1"/>
</dbReference>
<name>A0A086LJX0_TOXGO</name>
<reference evidence="6 7" key="1">
    <citation type="submission" date="2014-05" db="EMBL/GenBank/DDBJ databases">
        <authorList>
            <person name="Sibley D."/>
            <person name="Venepally P."/>
            <person name="Karamycheva S."/>
            <person name="Hadjithomas M."/>
            <person name="Khan A."/>
            <person name="Brunk B."/>
            <person name="Roos D."/>
            <person name="Caler E."/>
            <person name="Lorenzi H."/>
        </authorList>
    </citation>
    <scope>NUCLEOTIDE SEQUENCE [LARGE SCALE GENOMIC DNA]</scope>
    <source>
        <strain evidence="6 7">RUB</strain>
    </source>
</reference>